<evidence type="ECO:0000313" key="6">
    <source>
        <dbReference type="Proteomes" id="UP000290092"/>
    </source>
</evidence>
<comment type="similarity">
    <text evidence="1">Belongs to the membrane fusion protein (MFP) (TC 8.A.1) family.</text>
</comment>
<dbReference type="Gene3D" id="2.40.50.100">
    <property type="match status" value="1"/>
</dbReference>
<evidence type="ECO:0000313" key="5">
    <source>
        <dbReference type="EMBL" id="RXK16036.1"/>
    </source>
</evidence>
<feature type="domain" description="CzcB-like barrel-sandwich hybrid" evidence="4">
    <location>
        <begin position="53"/>
        <end position="189"/>
    </location>
</feature>
<evidence type="ECO:0000256" key="2">
    <source>
        <dbReference type="SAM" id="Coils"/>
    </source>
</evidence>
<keyword evidence="6" id="KW-1185">Reference proteome</keyword>
<dbReference type="NCBIfam" id="TIGR01730">
    <property type="entry name" value="RND_mfp"/>
    <property type="match status" value="1"/>
</dbReference>
<dbReference type="Gene3D" id="2.40.420.20">
    <property type="match status" value="1"/>
</dbReference>
<dbReference type="Pfam" id="PF25973">
    <property type="entry name" value="BSH_CzcB"/>
    <property type="match status" value="1"/>
</dbReference>
<dbReference type="EMBL" id="NXID01000016">
    <property type="protein sequence ID" value="RXK16036.1"/>
    <property type="molecule type" value="Genomic_DNA"/>
</dbReference>
<keyword evidence="3" id="KW-0732">Signal</keyword>
<dbReference type="AlphaFoldDB" id="A0AAX2AKG2"/>
<dbReference type="Gene3D" id="2.40.30.170">
    <property type="match status" value="1"/>
</dbReference>
<feature type="coiled-coil region" evidence="2">
    <location>
        <begin position="134"/>
        <end position="161"/>
    </location>
</feature>
<accession>A0AAX2AKG2</accession>
<evidence type="ECO:0000259" key="4">
    <source>
        <dbReference type="Pfam" id="PF25973"/>
    </source>
</evidence>
<keyword evidence="2" id="KW-0175">Coiled coil</keyword>
<evidence type="ECO:0000256" key="1">
    <source>
        <dbReference type="ARBA" id="ARBA00009477"/>
    </source>
</evidence>
<proteinExistence type="inferred from homology"/>
<dbReference type="Proteomes" id="UP000290092">
    <property type="component" value="Unassembled WGS sequence"/>
</dbReference>
<dbReference type="PANTHER" id="PTHR30469">
    <property type="entry name" value="MULTIDRUG RESISTANCE PROTEIN MDTA"/>
    <property type="match status" value="1"/>
</dbReference>
<reference evidence="5 6" key="1">
    <citation type="submission" date="2017-09" db="EMBL/GenBank/DDBJ databases">
        <title>Genomics of the genus Arcobacter.</title>
        <authorList>
            <person name="Perez-Cataluna A."/>
            <person name="Figueras M.J."/>
            <person name="Salas-Masso N."/>
        </authorList>
    </citation>
    <scope>NUCLEOTIDE SEQUENCE [LARGE SCALE GENOMIC DNA]</scope>
    <source>
        <strain evidence="5 6">CECT 7386</strain>
    </source>
</reference>
<feature type="signal peptide" evidence="3">
    <location>
        <begin position="1"/>
        <end position="18"/>
    </location>
</feature>
<comment type="caution">
    <text evidence="5">The sequence shown here is derived from an EMBL/GenBank/DDBJ whole genome shotgun (WGS) entry which is preliminary data.</text>
</comment>
<protein>
    <recommendedName>
        <fullName evidence="4">CzcB-like barrel-sandwich hybrid domain-containing protein</fullName>
    </recommendedName>
</protein>
<organism evidence="5 6">
    <name type="scientific">Malaciobacter mytili LMG 24559</name>
    <dbReference type="NCBI Taxonomy" id="1032238"/>
    <lineage>
        <taxon>Bacteria</taxon>
        <taxon>Pseudomonadati</taxon>
        <taxon>Campylobacterota</taxon>
        <taxon>Epsilonproteobacteria</taxon>
        <taxon>Campylobacterales</taxon>
        <taxon>Arcobacteraceae</taxon>
        <taxon>Malaciobacter</taxon>
    </lineage>
</organism>
<evidence type="ECO:0000256" key="3">
    <source>
        <dbReference type="SAM" id="SignalP"/>
    </source>
</evidence>
<name>A0AAX2AKG2_9BACT</name>
<feature type="chain" id="PRO_5043556055" description="CzcB-like barrel-sandwich hybrid domain-containing protein" evidence="3">
    <location>
        <begin position="19"/>
        <end position="345"/>
    </location>
</feature>
<dbReference type="InterPro" id="IPR058647">
    <property type="entry name" value="BSH_CzcB-like"/>
</dbReference>
<dbReference type="Gene3D" id="1.10.287.470">
    <property type="entry name" value="Helix hairpin bin"/>
    <property type="match status" value="1"/>
</dbReference>
<dbReference type="InterPro" id="IPR006143">
    <property type="entry name" value="RND_pump_MFP"/>
</dbReference>
<sequence>MVIKKVLFVAIVATSLFAQGEALVNTESLKKGKINPLTEFIGSVKFENSSNLASESNGLVKKIFFEVGDKVKKGQTLISIDSSILDAQIKAAVAAVKIAQVELKNATNDYNRYSALLKKDSIAQKSFDDVYLAYEMAKQKVESSNANLKELQIQKDKKSLKAPYDGIIVEKSVNLNEWVSNGTKIAKIVNTTDLEMTFNLPLEYVYQLDKTKKYEISLADTTIQAKLYAAIPSGDTLTRTFPVRFKASIKDKFIFDGAQAKVKLAKKVKEDAFVINRDAVIKRFNQDLIFVIDDKSMANMIPVQIIGFDGLNAGIQAQGLQEGMKVVVKGNERVFPNQPVKVLNK</sequence>
<dbReference type="GO" id="GO:1990281">
    <property type="term" value="C:efflux pump complex"/>
    <property type="evidence" value="ECO:0007669"/>
    <property type="project" value="TreeGrafter"/>
</dbReference>
<gene>
    <name evidence="5" type="ORF">CP985_05535</name>
</gene>
<dbReference type="PANTHER" id="PTHR30469:SF15">
    <property type="entry name" value="HLYD FAMILY OF SECRETION PROTEINS"/>
    <property type="match status" value="1"/>
</dbReference>
<dbReference type="SUPFAM" id="SSF111369">
    <property type="entry name" value="HlyD-like secretion proteins"/>
    <property type="match status" value="1"/>
</dbReference>
<dbReference type="GO" id="GO:0015562">
    <property type="term" value="F:efflux transmembrane transporter activity"/>
    <property type="evidence" value="ECO:0007669"/>
    <property type="project" value="TreeGrafter"/>
</dbReference>